<sequence>MGVPKVTTDGPKKTDPHDPVKWLGTVVERLKWWSPGNCQKLFLEAELIELCYRAREQFWKSSVLLQVDAPVNICGDIHGQFEDLLALFELTGYPPHQKYLFLGDYVDRGPFSIEVITLLFAFQILHPDKFYLLRGNHESRPVNMQYGFYLECRKRYSERLYDAFQLAFYCMPLCAVVSKKIICMHGGISEDLIDLNQLNKVDRPCDIPDIGVIADLTWADPDDKLQGYGGSPRGAGRSFGPEAVRKFLQLHSLDLVVRAHQVVMDGYEFFAQQQLVTIFSAPAYCGQFDNAGAVLNVDYNLVRIYFFSFLRFSISIILQACSFTIFRPDKNFNGLASDEKTKKQGKKDGH</sequence>
<dbReference type="eggNOG" id="KOG0374">
    <property type="taxonomic scope" value="Eukaryota"/>
</dbReference>
<keyword evidence="3 5" id="KW-0378">Hydrolase</keyword>
<dbReference type="SMART" id="SM00156">
    <property type="entry name" value="PP2Ac"/>
    <property type="match status" value="1"/>
</dbReference>
<protein>
    <recommendedName>
        <fullName evidence="5">Serine/threonine-protein phosphatase</fullName>
        <ecNumber evidence="5">3.1.3.16</ecNumber>
    </recommendedName>
</protein>
<evidence type="ECO:0000256" key="1">
    <source>
        <dbReference type="ARBA" id="ARBA00001936"/>
    </source>
</evidence>
<dbReference type="PROSITE" id="PS00125">
    <property type="entry name" value="SER_THR_PHOSPHATASE"/>
    <property type="match status" value="1"/>
</dbReference>
<gene>
    <name evidence="7" type="ORF">CRE_28573</name>
</gene>
<evidence type="ECO:0000256" key="3">
    <source>
        <dbReference type="ARBA" id="ARBA00022801"/>
    </source>
</evidence>
<evidence type="ECO:0000313" key="7">
    <source>
        <dbReference type="EMBL" id="EFP02985.1"/>
    </source>
</evidence>
<dbReference type="PRINTS" id="PR00114">
    <property type="entry name" value="STPHPHTASE"/>
</dbReference>
<dbReference type="InterPro" id="IPR029052">
    <property type="entry name" value="Metallo-depent_PP-like"/>
</dbReference>
<dbReference type="Gene3D" id="3.60.21.10">
    <property type="match status" value="1"/>
</dbReference>
<dbReference type="SUPFAM" id="SSF56300">
    <property type="entry name" value="Metallo-dependent phosphatases"/>
    <property type="match status" value="1"/>
</dbReference>
<evidence type="ECO:0000313" key="8">
    <source>
        <dbReference type="Proteomes" id="UP000008281"/>
    </source>
</evidence>
<accession>E3LN50</accession>
<dbReference type="Pfam" id="PF00149">
    <property type="entry name" value="Metallophos"/>
    <property type="match status" value="1"/>
</dbReference>
<dbReference type="STRING" id="31234.E3LN50"/>
<evidence type="ECO:0000256" key="2">
    <source>
        <dbReference type="ARBA" id="ARBA00022723"/>
    </source>
</evidence>
<evidence type="ECO:0000256" key="4">
    <source>
        <dbReference type="ARBA" id="ARBA00023211"/>
    </source>
</evidence>
<name>E3LN50_CAERE</name>
<dbReference type="PANTHER" id="PTHR11668">
    <property type="entry name" value="SERINE/THREONINE PROTEIN PHOSPHATASE"/>
    <property type="match status" value="1"/>
</dbReference>
<feature type="domain" description="Serine/threonine specific protein phosphatases" evidence="6">
    <location>
        <begin position="133"/>
        <end position="138"/>
    </location>
</feature>
<comment type="catalytic activity">
    <reaction evidence="5">
        <text>O-phospho-L-threonyl-[protein] + H2O = L-threonyl-[protein] + phosphate</text>
        <dbReference type="Rhea" id="RHEA:47004"/>
        <dbReference type="Rhea" id="RHEA-COMP:11060"/>
        <dbReference type="Rhea" id="RHEA-COMP:11605"/>
        <dbReference type="ChEBI" id="CHEBI:15377"/>
        <dbReference type="ChEBI" id="CHEBI:30013"/>
        <dbReference type="ChEBI" id="CHEBI:43474"/>
        <dbReference type="ChEBI" id="CHEBI:61977"/>
        <dbReference type="EC" id="3.1.3.16"/>
    </reaction>
</comment>
<evidence type="ECO:0000259" key="6">
    <source>
        <dbReference type="PROSITE" id="PS00125"/>
    </source>
</evidence>
<dbReference type="EMBL" id="DS268411">
    <property type="protein sequence ID" value="EFP02985.1"/>
    <property type="molecule type" value="Genomic_DNA"/>
</dbReference>
<dbReference type="FunFam" id="3.60.21.10:FF:000212">
    <property type="entry name" value="Serine/threonine-protein phosphatase"/>
    <property type="match status" value="1"/>
</dbReference>
<dbReference type="GO" id="GO:0004722">
    <property type="term" value="F:protein serine/threonine phosphatase activity"/>
    <property type="evidence" value="ECO:0007669"/>
    <property type="project" value="UniProtKB-EC"/>
</dbReference>
<dbReference type="OMA" id="QYGFYLE"/>
<keyword evidence="2" id="KW-0479">Metal-binding</keyword>
<dbReference type="PANTHER" id="PTHR11668:SF506">
    <property type="entry name" value="SERINE_THREONINE-PROTEIN PHOSPHATASE"/>
    <property type="match status" value="1"/>
</dbReference>
<organism evidence="8">
    <name type="scientific">Caenorhabditis remanei</name>
    <name type="common">Caenorhabditis vulgaris</name>
    <dbReference type="NCBI Taxonomy" id="31234"/>
    <lineage>
        <taxon>Eukaryota</taxon>
        <taxon>Metazoa</taxon>
        <taxon>Ecdysozoa</taxon>
        <taxon>Nematoda</taxon>
        <taxon>Chromadorea</taxon>
        <taxon>Rhabditida</taxon>
        <taxon>Rhabditina</taxon>
        <taxon>Rhabditomorpha</taxon>
        <taxon>Rhabditoidea</taxon>
        <taxon>Rhabditidae</taxon>
        <taxon>Peloderinae</taxon>
        <taxon>Caenorhabditis</taxon>
    </lineage>
</organism>
<dbReference type="InterPro" id="IPR050341">
    <property type="entry name" value="PP1_catalytic_subunit"/>
</dbReference>
<dbReference type="InParanoid" id="E3LN50"/>
<dbReference type="EC" id="3.1.3.16" evidence="5"/>
<dbReference type="GO" id="GO:0005634">
    <property type="term" value="C:nucleus"/>
    <property type="evidence" value="ECO:0007669"/>
    <property type="project" value="TreeGrafter"/>
</dbReference>
<proteinExistence type="inferred from homology"/>
<keyword evidence="8" id="KW-1185">Reference proteome</keyword>
<comment type="cofactor">
    <cofactor evidence="1">
        <name>Mn(2+)</name>
        <dbReference type="ChEBI" id="CHEBI:29035"/>
    </cofactor>
</comment>
<dbReference type="OrthoDB" id="5830152at2759"/>
<dbReference type="GO" id="GO:0046872">
    <property type="term" value="F:metal ion binding"/>
    <property type="evidence" value="ECO:0007669"/>
    <property type="project" value="UniProtKB-KW"/>
</dbReference>
<keyword evidence="4" id="KW-0464">Manganese</keyword>
<reference evidence="7" key="1">
    <citation type="submission" date="2007-07" db="EMBL/GenBank/DDBJ databases">
        <title>PCAP assembly of the Caenorhabditis remanei genome.</title>
        <authorList>
            <consortium name="The Caenorhabditis remanei Sequencing Consortium"/>
            <person name="Wilson R.K."/>
        </authorList>
    </citation>
    <scope>NUCLEOTIDE SEQUENCE [LARGE SCALE GENOMIC DNA]</scope>
    <source>
        <strain evidence="7">PB4641</strain>
    </source>
</reference>
<dbReference type="GO" id="GO:0005737">
    <property type="term" value="C:cytoplasm"/>
    <property type="evidence" value="ECO:0007669"/>
    <property type="project" value="TreeGrafter"/>
</dbReference>
<evidence type="ECO:0000256" key="5">
    <source>
        <dbReference type="RuleBase" id="RU004273"/>
    </source>
</evidence>
<dbReference type="AlphaFoldDB" id="E3LN50"/>
<dbReference type="InterPro" id="IPR006186">
    <property type="entry name" value="Ser/Thr-sp_prot-phosphatase"/>
</dbReference>
<dbReference type="InterPro" id="IPR004843">
    <property type="entry name" value="Calcineurin-like_PHP"/>
</dbReference>
<dbReference type="Proteomes" id="UP000008281">
    <property type="component" value="Unassembled WGS sequence"/>
</dbReference>
<dbReference type="HOGENOM" id="CLU_004962_0_0_1"/>
<comment type="similarity">
    <text evidence="5">Belongs to the PPP phosphatase family.</text>
</comment>